<evidence type="ECO:0000313" key="4">
    <source>
        <dbReference type="Proteomes" id="UP001060504"/>
    </source>
</evidence>
<dbReference type="InterPro" id="IPR025736">
    <property type="entry name" value="PucR_C-HTH_dom"/>
</dbReference>
<comment type="caution">
    <text evidence="3">The sequence shown here is derived from an EMBL/GenBank/DDBJ whole genome shotgun (WGS) entry which is preliminary data.</text>
</comment>
<dbReference type="PANTHER" id="PTHR33744:SF1">
    <property type="entry name" value="DNA-BINDING TRANSCRIPTIONAL ACTIVATOR ADER"/>
    <property type="match status" value="1"/>
</dbReference>
<feature type="domain" description="RsbT co-antagonist protein RsbRD N-terminal" evidence="2">
    <location>
        <begin position="26"/>
        <end position="170"/>
    </location>
</feature>
<dbReference type="Gene3D" id="1.10.10.2840">
    <property type="entry name" value="PucR C-terminal helix-turn-helix domain"/>
    <property type="match status" value="1"/>
</dbReference>
<evidence type="ECO:0000259" key="1">
    <source>
        <dbReference type="Pfam" id="PF13556"/>
    </source>
</evidence>
<reference evidence="3 4" key="1">
    <citation type="submission" date="2021-08" db="EMBL/GenBank/DDBJ databases">
        <title>Draft genome sequence of Mycolicibacterium sp. NGTWS1702 strain.</title>
        <authorList>
            <person name="Matsumoto M."/>
            <person name="Tang B.C.C."/>
            <person name="Machida Y."/>
            <person name="Matoyama H."/>
            <person name="Kishihara T."/>
            <person name="Sato S."/>
            <person name="Kondo I."/>
            <person name="Sano M."/>
            <person name="Kato G."/>
        </authorList>
    </citation>
    <scope>NUCLEOTIDE SEQUENCE [LARGE SCALE GENOMIC DNA]</scope>
    <source>
        <strain evidence="3 4">NGTWSNA01</strain>
    </source>
</reference>
<dbReference type="PANTHER" id="PTHR33744">
    <property type="entry name" value="CARBOHYDRATE DIACID REGULATOR"/>
    <property type="match status" value="1"/>
</dbReference>
<accession>A0ABQ4VD75</accession>
<gene>
    <name evidence="3" type="ORF">NGTWS1702_18720</name>
</gene>
<name>A0ABQ4VD75_9MYCO</name>
<protein>
    <submittedName>
        <fullName evidence="3">Fis family transcriptional regulator</fullName>
    </submittedName>
</protein>
<dbReference type="Pfam" id="PF14361">
    <property type="entry name" value="RsbRD_N"/>
    <property type="match status" value="1"/>
</dbReference>
<dbReference type="Pfam" id="PF13556">
    <property type="entry name" value="HTH_30"/>
    <property type="match status" value="1"/>
</dbReference>
<feature type="domain" description="PucR C-terminal helix-turn-helix" evidence="1">
    <location>
        <begin position="338"/>
        <end position="395"/>
    </location>
</feature>
<sequence>MIDSERRFTGLELADDVVEALHAVLPRMAERTVAAVTVEVPSYTDAFGGPMGQNIENAVQMALGAFLRLATRAEGTDPGAQLSPALEGAYELGRGEARNGRTIDALLAAYRVGARVAWRELSSTAVNTGLAAEGIARFAELVFAFIDELSASSVTGHADELATTGRVRERYLERLGQNLLAGESAEVLRASAEKADWVPPKSLTAVLLPAAQVRGLTSRFGPSTLLLSEDLPGVDPAESLALLLVPDMDGPLRIQLLRSLNGRRAWVGPARPWAQVRTSCLRVVRCRALVPVLDAEVVDADEHLVELVLGADRDAVDDLRRRVLAPLSGLRANTAERLTETLRSWVLHQGQREAVAADLFVHAQTVRYRMTQLRELYGESTFNDPGKILEFTVALGIPRDVAASPEDADE</sequence>
<dbReference type="InterPro" id="IPR042070">
    <property type="entry name" value="PucR_C-HTH_sf"/>
</dbReference>
<organism evidence="3 4">
    <name type="scientific">Mycolicibacterium cyprinidarum</name>
    <dbReference type="NCBI Taxonomy" id="2860311"/>
    <lineage>
        <taxon>Bacteria</taxon>
        <taxon>Bacillati</taxon>
        <taxon>Actinomycetota</taxon>
        <taxon>Actinomycetes</taxon>
        <taxon>Mycobacteriales</taxon>
        <taxon>Mycobacteriaceae</taxon>
        <taxon>Mycolicibacterium</taxon>
    </lineage>
</organism>
<dbReference type="InterPro" id="IPR051448">
    <property type="entry name" value="CdaR-like_regulators"/>
</dbReference>
<dbReference type="Proteomes" id="UP001060504">
    <property type="component" value="Unassembled WGS sequence"/>
</dbReference>
<evidence type="ECO:0000259" key="2">
    <source>
        <dbReference type="Pfam" id="PF14361"/>
    </source>
</evidence>
<dbReference type="EMBL" id="BPRH01001967">
    <property type="protein sequence ID" value="GJF15408.1"/>
    <property type="molecule type" value="Genomic_DNA"/>
</dbReference>
<keyword evidence="4" id="KW-1185">Reference proteome</keyword>
<proteinExistence type="predicted"/>
<evidence type="ECO:0000313" key="3">
    <source>
        <dbReference type="EMBL" id="GJF15408.1"/>
    </source>
</evidence>
<dbReference type="InterPro" id="IPR025751">
    <property type="entry name" value="RsbRD_N_dom"/>
</dbReference>